<dbReference type="EMBL" id="CP010868">
    <property type="protein sequence ID" value="AJM92864.1"/>
    <property type="molecule type" value="Genomic_DNA"/>
</dbReference>
<reference evidence="2 3" key="3">
    <citation type="journal article" date="2019" name="Int. J. Syst. Evol. Microbiol.">
        <title>Nitrosopumilus adriaticus sp. nov. and Nitrosopumilus piranensis sp. nov., two ammonia-oxidizing archaea from the Adriatic Sea and members of the class Nitrososphaeria.</title>
        <authorList>
            <person name="Bayer B."/>
            <person name="Vojvoda J."/>
            <person name="Reinthaler T."/>
            <person name="Reyes C."/>
            <person name="Pinto M."/>
            <person name="Herndl G.J."/>
        </authorList>
    </citation>
    <scope>NUCLEOTIDE SEQUENCE [LARGE SCALE GENOMIC DNA]</scope>
    <source>
        <strain evidence="2 3">D3C</strain>
    </source>
</reference>
<dbReference type="GeneID" id="41600756"/>
<keyword evidence="3" id="KW-1185">Reference proteome</keyword>
<evidence type="ECO:0000313" key="2">
    <source>
        <dbReference type="EMBL" id="AJM92864.1"/>
    </source>
</evidence>
<dbReference type="HOGENOM" id="CLU_286319_0_0_2"/>
<dbReference type="SUPFAM" id="SSF74853">
    <property type="entry name" value="Lamin A/C globular tail domain"/>
    <property type="match status" value="1"/>
</dbReference>
<accession>A0A0C5BX65</accession>
<organism evidence="2 3">
    <name type="scientific">Nitrosopumilus piranensis</name>
    <dbReference type="NCBI Taxonomy" id="1582439"/>
    <lineage>
        <taxon>Archaea</taxon>
        <taxon>Nitrososphaerota</taxon>
        <taxon>Nitrososphaeria</taxon>
        <taxon>Nitrosopumilales</taxon>
        <taxon>Nitrosopumilaceae</taxon>
        <taxon>Nitrosopumilus</taxon>
    </lineage>
</organism>
<dbReference type="AlphaFoldDB" id="A0A0C5BX65"/>
<dbReference type="PROSITE" id="PS51841">
    <property type="entry name" value="LTD"/>
    <property type="match status" value="1"/>
</dbReference>
<protein>
    <recommendedName>
        <fullName evidence="1">LTD domain-containing protein</fullName>
    </recommendedName>
</protein>
<sequence length="1096" mass="120080">MNRNLPIVFFIFLLAGVIVPAYAQTDQTVVINEVDINPPGDDSKSISEWVELYNPTDSTIDLSGWKIASTTVLKKTMTIPSGTTINPGQFLTFSYQSVWFTDSSESVELRDENGVVIDKTPVLSDIQNDFKSWQRIYDGYDFDSYDDWKFVTSTSGSTNGKLIQEQKAEETTVTVSSPKSSYSFGETVIIQGSVSKKVFIEKPFFQPEVITVKITGPNFDRTLTLHPDLKLNYKTTLSLHQVLGINEGNYDVNVSYAGATASTSFSVGFEITEQQSKQDGYLSLVTNKSQYLPGELVSIMGTTTEIIPLQGMKFTVTDSSDNVVYNGNLFPVDGQFKTNVFISTVNPVYGTYQIIGEYFDKSVIATFEVVEDVKETVPISLWTDKEVYGLGEVVTITGRLNDVWIPALDLEIVQTKSLSLGTGSKVGGGSVLKILDVVRIDGNGKFQYSFTIPNENMRLGDYKIKVSKDVGSVKKTIKAVVDPENFVQITEPLAITTNKLVYDFNLDKELVISGKIKNLVERTSFEIPTVLISIKTEDGKPLSIFGVPGGVNQGATGGKGSVVADYQLTAIPEAGGTFEVATDISRLIFSEGTYIITAQYLDLLATATFEVVDDLAGGLTISLDKEVYGLGEKVSLNGIIPTSDRAVTISVTRPDGTTTTYGAPIDNQRFSWSWTTPVSERYQTIKGDDSRSTSSSNFGLYKINIGTDSYGETLFFKVSADPANDSISKTPIFVTTGKPLYQAGEKLKVVGNVIQRIQGDEGLVVPDRVTIQILDGVFPYKIIHESAVYPKPGGEFSSLFELPATVFSEGFYSVKAVYSTARATATFSVANDFTFGIDDPVSLLVSTDKPEYHPGDTVIISGKPNKLIYLETYDVSIIKKSDTEITCGSFICGVHTGAVKSIRPSPSGSFTHEYKIPNTASAIGKYEVTIDADFETKHIRFNVVEKPPTPKLETVIEKENRIADNIISVSAQEKTVDDVTLLPRVISGSLLTPLRSDISDVNLKISSSSGICVIGPDADCLVSESTRKPGQIYDVVEVDGMSLNVRYSGPDVRLEKFSILPESSEDFLLDSDWNVEIIKDDQVSRFYYKVTYKTVE</sequence>
<dbReference type="Pfam" id="PF00932">
    <property type="entry name" value="LTD"/>
    <property type="match status" value="1"/>
</dbReference>
<dbReference type="KEGG" id="nid:NPIRD3C_1652"/>
<evidence type="ECO:0000259" key="1">
    <source>
        <dbReference type="PROSITE" id="PS51841"/>
    </source>
</evidence>
<dbReference type="STRING" id="1582439.NPIRD3C_1652"/>
<gene>
    <name evidence="2" type="ORF">NPIRD3C_1652</name>
</gene>
<feature type="domain" description="LTD" evidence="1">
    <location>
        <begin position="23"/>
        <end position="124"/>
    </location>
</feature>
<dbReference type="PATRIC" id="fig|1582439.9.peg.1702"/>
<proteinExistence type="predicted"/>
<dbReference type="Gene3D" id="2.60.40.1260">
    <property type="entry name" value="Lamin Tail domain"/>
    <property type="match status" value="1"/>
</dbReference>
<dbReference type="RefSeq" id="WP_192827843.1">
    <property type="nucleotide sequence ID" value="NZ_CP010868.1"/>
</dbReference>
<dbReference type="InterPro" id="IPR036415">
    <property type="entry name" value="Lamin_tail_dom_sf"/>
</dbReference>
<dbReference type="OrthoDB" id="148134at2157"/>
<dbReference type="Proteomes" id="UP000032027">
    <property type="component" value="Chromosome"/>
</dbReference>
<dbReference type="InterPro" id="IPR001322">
    <property type="entry name" value="Lamin_tail_dom"/>
</dbReference>
<evidence type="ECO:0000313" key="3">
    <source>
        <dbReference type="Proteomes" id="UP000032027"/>
    </source>
</evidence>
<reference evidence="3" key="1">
    <citation type="submission" date="2015-02" db="EMBL/GenBank/DDBJ databases">
        <title>Characterization of two novel Thaumarchaeota isolated from the Northern Adriatic Sea.</title>
        <authorList>
            <person name="Bayer B."/>
            <person name="Vojvoda J."/>
            <person name="Offre P."/>
            <person name="Srivastava A."/>
            <person name="Elisabeth N."/>
            <person name="Garcia J.A.L."/>
            <person name="Schleper C."/>
            <person name="Herndl G.J."/>
        </authorList>
    </citation>
    <scope>NUCLEOTIDE SEQUENCE [LARGE SCALE GENOMIC DNA]</scope>
    <source>
        <strain evidence="3">D3C</strain>
    </source>
</reference>
<name>A0A0C5BX65_9ARCH</name>
<reference evidence="2 3" key="2">
    <citation type="journal article" date="2016" name="ISME J.">
        <title>Physiological and genomic characterization of two novel marine thaumarchaeal strains indicates niche differentiation.</title>
        <authorList>
            <person name="Bayer B."/>
            <person name="Vojvoda J."/>
            <person name="Offre P."/>
            <person name="Alves R.J."/>
            <person name="Elisabeth N.H."/>
            <person name="Garcia J.A."/>
            <person name="Volland J.M."/>
            <person name="Srivastava A."/>
            <person name="Schleper C."/>
            <person name="Herndl G.J."/>
        </authorList>
    </citation>
    <scope>NUCLEOTIDE SEQUENCE [LARGE SCALE GENOMIC DNA]</scope>
    <source>
        <strain evidence="2 3">D3C</strain>
    </source>
</reference>